<organism evidence="1 2">
    <name type="scientific">Brevundimonas diminuta</name>
    <name type="common">Pseudomonas diminuta</name>
    <dbReference type="NCBI Taxonomy" id="293"/>
    <lineage>
        <taxon>Bacteria</taxon>
        <taxon>Pseudomonadati</taxon>
        <taxon>Pseudomonadota</taxon>
        <taxon>Alphaproteobacteria</taxon>
        <taxon>Caulobacterales</taxon>
        <taxon>Caulobacteraceae</taxon>
        <taxon>Brevundimonas</taxon>
    </lineage>
</organism>
<accession>A0A2X1AQG6</accession>
<dbReference type="Proteomes" id="UP000250358">
    <property type="component" value="Unassembled WGS sequence"/>
</dbReference>
<reference evidence="1 2" key="1">
    <citation type="submission" date="2018-06" db="EMBL/GenBank/DDBJ databases">
        <authorList>
            <consortium name="Pathogen Informatics"/>
            <person name="Doyle S."/>
        </authorList>
    </citation>
    <scope>NUCLEOTIDE SEQUENCE [LARGE SCALE GENOMIC DNA]</scope>
    <source>
        <strain evidence="1 2">NCTC11165</strain>
    </source>
</reference>
<dbReference type="AlphaFoldDB" id="A0A2X1AQG6"/>
<gene>
    <name evidence="1" type="ORF">NCTC11165_03349</name>
</gene>
<proteinExistence type="predicted"/>
<name>A0A2X1AQG6_BREDI</name>
<protein>
    <submittedName>
        <fullName evidence="1">Uncharacterized protein</fullName>
    </submittedName>
</protein>
<dbReference type="RefSeq" id="WP_252865871.1">
    <property type="nucleotide sequence ID" value="NZ_UAQM01000051.1"/>
</dbReference>
<evidence type="ECO:0000313" key="1">
    <source>
        <dbReference type="EMBL" id="SPU46993.1"/>
    </source>
</evidence>
<dbReference type="EMBL" id="UAQM01000051">
    <property type="protein sequence ID" value="SPU46993.1"/>
    <property type="molecule type" value="Genomic_DNA"/>
</dbReference>
<sequence>MTARTIRTTINQTELQVPVDGGEIANAVILGDFIDDPTGEPYRLWTLPEDDQ</sequence>
<evidence type="ECO:0000313" key="2">
    <source>
        <dbReference type="Proteomes" id="UP000250358"/>
    </source>
</evidence>